<dbReference type="Proteomes" id="UP000050514">
    <property type="component" value="Unassembled WGS sequence"/>
</dbReference>
<dbReference type="STRING" id="360411.AC812_04045"/>
<evidence type="ECO:0000256" key="5">
    <source>
        <dbReference type="ARBA" id="ARBA00022692"/>
    </source>
</evidence>
<dbReference type="PATRIC" id="fig|360411.5.peg.3339"/>
<dbReference type="Pfam" id="PF00474">
    <property type="entry name" value="SSF"/>
    <property type="match status" value="1"/>
</dbReference>
<sequence length="474" mass="51600">MTVKVIILFSYLIGLIALSVLARRKIPQTPEGYFLANRSLGLVVLFFSVVATNFSAFFFLGFAGAAWKTGFGQYGIMGVGTALVPLAFFVIGWPVWKLGRQKGYLTAPELIGGEFKSRFLRGLVMIVMVIFTLPYLLTQAVGAGILLSSLFNMDLLRMGGAVTIMAVGITVVFGGMKASAWTDVLQGFLMILAMVLAVIFVSMGLGGWQSAGEAAFRASPEHFSRPGPENFFQVTTWFSYLLLWTFVNPLFPQVFSRFYTAKTPDSLKKVTWLYPLLVSFLFLAPVTIGVWARGTSLTISNPDMILPAMVLNYAPDWVYVFVMVGAMAALMSTADSQLLALATMFSHDLGIARNSIQAGRWLALGLCVLIALFLLSGLNPQIPIFTLLTQTTFAGLIALTPATLAALYFPQIHKIAPILSILAGEVVVILLRTKSIPTYGFVDGIIVLGTASLTLLSVHLIEKAFQKTDLLRAR</sequence>
<evidence type="ECO:0000256" key="1">
    <source>
        <dbReference type="ARBA" id="ARBA00004651"/>
    </source>
</evidence>
<comment type="caution">
    <text evidence="15">The sequence shown here is derived from an EMBL/GenBank/DDBJ whole genome shotgun (WGS) entry which is preliminary data.</text>
</comment>
<evidence type="ECO:0000256" key="2">
    <source>
        <dbReference type="ARBA" id="ARBA00006434"/>
    </source>
</evidence>
<evidence type="ECO:0000256" key="12">
    <source>
        <dbReference type="ARBA" id="ARBA00033708"/>
    </source>
</evidence>
<name>A0A0P6Y6E0_9CHLR</name>
<feature type="transmembrane region" description="Helical" evidence="14">
    <location>
        <begin position="231"/>
        <end position="251"/>
    </location>
</feature>
<dbReference type="PANTHER" id="PTHR48086:SF3">
    <property type="entry name" value="SODIUM_PROLINE SYMPORTER"/>
    <property type="match status" value="1"/>
</dbReference>
<feature type="transmembrane region" description="Helical" evidence="14">
    <location>
        <begin position="439"/>
        <end position="461"/>
    </location>
</feature>
<dbReference type="InterPro" id="IPR038377">
    <property type="entry name" value="Na/Glc_symporter_sf"/>
</dbReference>
<evidence type="ECO:0000256" key="3">
    <source>
        <dbReference type="ARBA" id="ARBA00022448"/>
    </source>
</evidence>
<feature type="transmembrane region" description="Helical" evidence="14">
    <location>
        <begin position="188"/>
        <end position="211"/>
    </location>
</feature>
<feature type="transmembrane region" description="Helical" evidence="14">
    <location>
        <begin position="123"/>
        <end position="149"/>
    </location>
</feature>
<keyword evidence="9" id="KW-0406">Ion transport</keyword>
<feature type="transmembrane region" description="Helical" evidence="14">
    <location>
        <begin position="384"/>
        <end position="408"/>
    </location>
</feature>
<keyword evidence="3" id="KW-0813">Transport</keyword>
<feature type="transmembrane region" description="Helical" evidence="14">
    <location>
        <begin position="415"/>
        <end position="433"/>
    </location>
</feature>
<dbReference type="GO" id="GO:0005886">
    <property type="term" value="C:plasma membrane"/>
    <property type="evidence" value="ECO:0007669"/>
    <property type="project" value="UniProtKB-SubCell"/>
</dbReference>
<comment type="subcellular location">
    <subcellularLocation>
        <location evidence="1">Cell membrane</location>
        <topology evidence="1">Multi-pass membrane protein</topology>
    </subcellularLocation>
</comment>
<proteinExistence type="inferred from homology"/>
<feature type="transmembrane region" description="Helical" evidence="14">
    <location>
        <begin position="317"/>
        <end position="340"/>
    </location>
</feature>
<keyword evidence="7 14" id="KW-1133">Transmembrane helix</keyword>
<accession>A0A0P6Y6E0</accession>
<keyword evidence="16" id="KW-1185">Reference proteome</keyword>
<evidence type="ECO:0000313" key="15">
    <source>
        <dbReference type="EMBL" id="KPL77150.1"/>
    </source>
</evidence>
<feature type="transmembrane region" description="Helical" evidence="14">
    <location>
        <begin position="73"/>
        <end position="96"/>
    </location>
</feature>
<dbReference type="CDD" id="cd10322">
    <property type="entry name" value="SLC5sbd"/>
    <property type="match status" value="1"/>
</dbReference>
<dbReference type="EMBL" id="LGHJ01000010">
    <property type="protein sequence ID" value="KPL77150.1"/>
    <property type="molecule type" value="Genomic_DNA"/>
</dbReference>
<dbReference type="InterPro" id="IPR001734">
    <property type="entry name" value="Na/solute_symporter"/>
</dbReference>
<feature type="transmembrane region" description="Helical" evidence="14">
    <location>
        <begin position="42"/>
        <end position="67"/>
    </location>
</feature>
<evidence type="ECO:0000256" key="6">
    <source>
        <dbReference type="ARBA" id="ARBA00022847"/>
    </source>
</evidence>
<feature type="transmembrane region" description="Helical" evidence="14">
    <location>
        <begin position="6"/>
        <end position="22"/>
    </location>
</feature>
<evidence type="ECO:0000256" key="10">
    <source>
        <dbReference type="ARBA" id="ARBA00023136"/>
    </source>
</evidence>
<dbReference type="OrthoDB" id="9814523at2"/>
<dbReference type="GO" id="GO:0015293">
    <property type="term" value="F:symporter activity"/>
    <property type="evidence" value="ECO:0007669"/>
    <property type="project" value="UniProtKB-KW"/>
</dbReference>
<keyword evidence="8" id="KW-0915">Sodium</keyword>
<evidence type="ECO:0000256" key="4">
    <source>
        <dbReference type="ARBA" id="ARBA00022475"/>
    </source>
</evidence>
<dbReference type="Gene3D" id="1.20.1730.10">
    <property type="entry name" value="Sodium/glucose cotransporter"/>
    <property type="match status" value="1"/>
</dbReference>
<dbReference type="AlphaFoldDB" id="A0A0P6Y6E0"/>
<dbReference type="PANTHER" id="PTHR48086">
    <property type="entry name" value="SODIUM/PROLINE SYMPORTER-RELATED"/>
    <property type="match status" value="1"/>
</dbReference>
<dbReference type="RefSeq" id="WP_061914622.1">
    <property type="nucleotide sequence ID" value="NZ_DF967971.1"/>
</dbReference>
<feature type="transmembrane region" description="Helical" evidence="14">
    <location>
        <begin position="155"/>
        <end position="176"/>
    </location>
</feature>
<comment type="catalytic activity">
    <reaction evidence="12">
        <text>L-proline(in) + Na(+)(in) = L-proline(out) + Na(+)(out)</text>
        <dbReference type="Rhea" id="RHEA:28967"/>
        <dbReference type="ChEBI" id="CHEBI:29101"/>
        <dbReference type="ChEBI" id="CHEBI:60039"/>
    </reaction>
</comment>
<evidence type="ECO:0000256" key="8">
    <source>
        <dbReference type="ARBA" id="ARBA00023053"/>
    </source>
</evidence>
<keyword evidence="11" id="KW-0739">Sodium transport</keyword>
<dbReference type="InterPro" id="IPR050277">
    <property type="entry name" value="Sodium:Solute_Symporter"/>
</dbReference>
<dbReference type="PROSITE" id="PS50283">
    <property type="entry name" value="NA_SOLUT_SYMP_3"/>
    <property type="match status" value="1"/>
</dbReference>
<evidence type="ECO:0000256" key="9">
    <source>
        <dbReference type="ARBA" id="ARBA00023065"/>
    </source>
</evidence>
<dbReference type="GO" id="GO:0006814">
    <property type="term" value="P:sodium ion transport"/>
    <property type="evidence" value="ECO:0007669"/>
    <property type="project" value="UniProtKB-KW"/>
</dbReference>
<keyword evidence="4" id="KW-1003">Cell membrane</keyword>
<feature type="transmembrane region" description="Helical" evidence="14">
    <location>
        <begin position="361"/>
        <end position="378"/>
    </location>
</feature>
<evidence type="ECO:0000256" key="7">
    <source>
        <dbReference type="ARBA" id="ARBA00022989"/>
    </source>
</evidence>
<keyword evidence="10 14" id="KW-0472">Membrane</keyword>
<protein>
    <recommendedName>
        <fullName evidence="17">Sodium:solute symporter family protein</fullName>
    </recommendedName>
</protein>
<evidence type="ECO:0000256" key="14">
    <source>
        <dbReference type="SAM" id="Phobius"/>
    </source>
</evidence>
<evidence type="ECO:0008006" key="17">
    <source>
        <dbReference type="Google" id="ProtNLM"/>
    </source>
</evidence>
<evidence type="ECO:0000256" key="11">
    <source>
        <dbReference type="ARBA" id="ARBA00023201"/>
    </source>
</evidence>
<comment type="similarity">
    <text evidence="2 13">Belongs to the sodium:solute symporter (SSF) (TC 2.A.21) family.</text>
</comment>
<keyword evidence="5 14" id="KW-0812">Transmembrane</keyword>
<reference evidence="15 16" key="1">
    <citation type="submission" date="2015-07" db="EMBL/GenBank/DDBJ databases">
        <title>Draft genome of Bellilinea caldifistulae DSM 17877.</title>
        <authorList>
            <person name="Hemp J."/>
            <person name="Ward L.M."/>
            <person name="Pace L.A."/>
            <person name="Fischer W.W."/>
        </authorList>
    </citation>
    <scope>NUCLEOTIDE SEQUENCE [LARGE SCALE GENOMIC DNA]</scope>
    <source>
        <strain evidence="15 16">GOMI-1</strain>
    </source>
</reference>
<evidence type="ECO:0000256" key="13">
    <source>
        <dbReference type="RuleBase" id="RU362091"/>
    </source>
</evidence>
<organism evidence="15 16">
    <name type="scientific">Bellilinea caldifistulae</name>
    <dbReference type="NCBI Taxonomy" id="360411"/>
    <lineage>
        <taxon>Bacteria</taxon>
        <taxon>Bacillati</taxon>
        <taxon>Chloroflexota</taxon>
        <taxon>Anaerolineae</taxon>
        <taxon>Anaerolineales</taxon>
        <taxon>Anaerolineaceae</taxon>
        <taxon>Bellilinea</taxon>
    </lineage>
</organism>
<gene>
    <name evidence="15" type="ORF">AC812_04045</name>
</gene>
<keyword evidence="6" id="KW-0769">Symport</keyword>
<feature type="transmembrane region" description="Helical" evidence="14">
    <location>
        <begin position="272"/>
        <end position="292"/>
    </location>
</feature>
<evidence type="ECO:0000313" key="16">
    <source>
        <dbReference type="Proteomes" id="UP000050514"/>
    </source>
</evidence>